<dbReference type="InterPro" id="IPR036291">
    <property type="entry name" value="NAD(P)-bd_dom_sf"/>
</dbReference>
<dbReference type="RefSeq" id="WP_185175745.1">
    <property type="nucleotide sequence ID" value="NZ_CP059404.1"/>
</dbReference>
<dbReference type="PIRSF" id="PIRSF000098">
    <property type="entry name" value="Homoser_dehydrog"/>
    <property type="match status" value="1"/>
</dbReference>
<organism evidence="22 23">
    <name type="scientific">Corynebacterium incognita</name>
    <dbReference type="NCBI Taxonomy" id="2754725"/>
    <lineage>
        <taxon>Bacteria</taxon>
        <taxon>Bacillati</taxon>
        <taxon>Actinomycetota</taxon>
        <taxon>Actinomycetes</taxon>
        <taxon>Mycobacteriales</taxon>
        <taxon>Corynebacteriaceae</taxon>
        <taxon>Corynebacterium</taxon>
    </lineage>
</organism>
<evidence type="ECO:0000256" key="1">
    <source>
        <dbReference type="ARBA" id="ARBA00001920"/>
    </source>
</evidence>
<evidence type="ECO:0000256" key="5">
    <source>
        <dbReference type="ARBA" id="ARBA00013213"/>
    </source>
</evidence>
<keyword evidence="23" id="KW-1185">Reference proteome</keyword>
<evidence type="ECO:0000313" key="23">
    <source>
        <dbReference type="Proteomes" id="UP000515743"/>
    </source>
</evidence>
<evidence type="ECO:0000256" key="11">
    <source>
        <dbReference type="ARBA" id="ARBA00023053"/>
    </source>
</evidence>
<evidence type="ECO:0000256" key="15">
    <source>
        <dbReference type="ARBA" id="ARBA00049031"/>
    </source>
</evidence>
<feature type="compositionally biased region" description="Polar residues" evidence="20">
    <location>
        <begin position="1"/>
        <end position="17"/>
    </location>
</feature>
<evidence type="ECO:0000256" key="19">
    <source>
        <dbReference type="RuleBase" id="RU004171"/>
    </source>
</evidence>
<dbReference type="NCBIfam" id="NF004976">
    <property type="entry name" value="PRK06349.1"/>
    <property type="match status" value="1"/>
</dbReference>
<keyword evidence="8 18" id="KW-0791">Threonine biosynthesis</keyword>
<keyword evidence="10 18" id="KW-0560">Oxidoreductase</keyword>
<dbReference type="InterPro" id="IPR002912">
    <property type="entry name" value="ACT_dom"/>
</dbReference>
<comment type="pathway">
    <text evidence="2 18">Amino-acid biosynthesis; L-threonine biosynthesis; L-threonine from L-aspartate: step 3/5.</text>
</comment>
<dbReference type="GO" id="GO:0009086">
    <property type="term" value="P:methionine biosynthetic process"/>
    <property type="evidence" value="ECO:0007669"/>
    <property type="project" value="UniProtKB-KW"/>
</dbReference>
<dbReference type="UniPathway" id="UPA00051">
    <property type="reaction ID" value="UER00465"/>
</dbReference>
<dbReference type="GO" id="GO:0050661">
    <property type="term" value="F:NADP binding"/>
    <property type="evidence" value="ECO:0007669"/>
    <property type="project" value="InterPro"/>
</dbReference>
<dbReference type="Gene3D" id="3.40.50.720">
    <property type="entry name" value="NAD(P)-binding Rossmann-like Domain"/>
    <property type="match status" value="1"/>
</dbReference>
<comment type="similarity">
    <text evidence="4 19">Belongs to the homoserine dehydrogenase family.</text>
</comment>
<keyword evidence="9 17" id="KW-0521">NADP</keyword>
<evidence type="ECO:0000256" key="8">
    <source>
        <dbReference type="ARBA" id="ARBA00022697"/>
    </source>
</evidence>
<feature type="binding site" evidence="17">
    <location>
        <position position="216"/>
    </location>
    <ligand>
        <name>L-homoserine</name>
        <dbReference type="ChEBI" id="CHEBI:57476"/>
    </ligand>
</feature>
<dbReference type="GO" id="GO:0009088">
    <property type="term" value="P:threonine biosynthetic process"/>
    <property type="evidence" value="ECO:0007669"/>
    <property type="project" value="UniProtKB-UniPathway"/>
</dbReference>
<comment type="function">
    <text evidence="13">Catalyzes the conversion of L-aspartate-beta-semialdehyde (L-Asa) to L-homoserine (L-Hse), the third step in the biosynthesis of threonine and methionine from aspartate.</text>
</comment>
<dbReference type="Gene3D" id="3.30.70.260">
    <property type="match status" value="1"/>
</dbReference>
<evidence type="ECO:0000256" key="6">
    <source>
        <dbReference type="ARBA" id="ARBA00013376"/>
    </source>
</evidence>
<dbReference type="PROSITE" id="PS51671">
    <property type="entry name" value="ACT"/>
    <property type="match status" value="1"/>
</dbReference>
<dbReference type="EMBL" id="CP059404">
    <property type="protein sequence ID" value="QNE89371.1"/>
    <property type="molecule type" value="Genomic_DNA"/>
</dbReference>
<comment type="catalytic activity">
    <reaction evidence="14">
        <text>L-homoserine + NADP(+) = L-aspartate 4-semialdehyde + NADPH + H(+)</text>
        <dbReference type="Rhea" id="RHEA:15761"/>
        <dbReference type="ChEBI" id="CHEBI:15378"/>
        <dbReference type="ChEBI" id="CHEBI:57476"/>
        <dbReference type="ChEBI" id="CHEBI:57783"/>
        <dbReference type="ChEBI" id="CHEBI:58349"/>
        <dbReference type="ChEBI" id="CHEBI:537519"/>
        <dbReference type="EC" id="1.1.1.3"/>
    </reaction>
    <physiologicalReaction direction="right-to-left" evidence="14">
        <dbReference type="Rhea" id="RHEA:15763"/>
    </physiologicalReaction>
</comment>
<evidence type="ECO:0000256" key="2">
    <source>
        <dbReference type="ARBA" id="ARBA00005056"/>
    </source>
</evidence>
<dbReference type="InterPro" id="IPR045865">
    <property type="entry name" value="ACT-like_dom_sf"/>
</dbReference>
<dbReference type="InterPro" id="IPR005106">
    <property type="entry name" value="Asp/hSer_DH_NAD-bd"/>
</dbReference>
<evidence type="ECO:0000256" key="18">
    <source>
        <dbReference type="RuleBase" id="RU000579"/>
    </source>
</evidence>
<dbReference type="GO" id="GO:0004412">
    <property type="term" value="F:homoserine dehydrogenase activity"/>
    <property type="evidence" value="ECO:0007669"/>
    <property type="project" value="UniProtKB-EC"/>
</dbReference>
<dbReference type="PANTHER" id="PTHR43331:SF1">
    <property type="entry name" value="HOMOSERINE DEHYDROGENASE"/>
    <property type="match status" value="1"/>
</dbReference>
<dbReference type="InterPro" id="IPR001342">
    <property type="entry name" value="HDH_cat"/>
</dbReference>
<feature type="region of interest" description="Disordered" evidence="20">
    <location>
        <begin position="1"/>
        <end position="25"/>
    </location>
</feature>
<keyword evidence="12 18" id="KW-0486">Methionine biosynthesis</keyword>
<name>A0A7G7CP55_9CORY</name>
<evidence type="ECO:0000256" key="10">
    <source>
        <dbReference type="ARBA" id="ARBA00023002"/>
    </source>
</evidence>
<evidence type="ECO:0000256" key="16">
    <source>
        <dbReference type="PIRSR" id="PIRSR000098-1"/>
    </source>
</evidence>
<evidence type="ECO:0000256" key="12">
    <source>
        <dbReference type="ARBA" id="ARBA00023167"/>
    </source>
</evidence>
<reference evidence="22 23" key="1">
    <citation type="submission" date="2020-07" db="EMBL/GenBank/DDBJ databases">
        <title>Complete genome and description of Corynebacterium incognita strain Marseille-Q3630 sp. nov.</title>
        <authorList>
            <person name="Boxberger M."/>
        </authorList>
    </citation>
    <scope>NUCLEOTIDE SEQUENCE [LARGE SCALE GENOMIC DNA]</scope>
    <source>
        <strain evidence="22 23">Marseille-Q3630</strain>
    </source>
</reference>
<dbReference type="Pfam" id="PF03447">
    <property type="entry name" value="NAD_binding_3"/>
    <property type="match status" value="1"/>
</dbReference>
<dbReference type="EC" id="1.1.1.3" evidence="5 18"/>
<dbReference type="AlphaFoldDB" id="A0A7G7CP55"/>
<evidence type="ECO:0000256" key="9">
    <source>
        <dbReference type="ARBA" id="ARBA00022857"/>
    </source>
</evidence>
<dbReference type="Pfam" id="PF01842">
    <property type="entry name" value="ACT"/>
    <property type="match status" value="1"/>
</dbReference>
<protein>
    <recommendedName>
        <fullName evidence="6 18">Homoserine dehydrogenase</fullName>
        <ecNumber evidence="5 18">1.1.1.3</ecNumber>
    </recommendedName>
</protein>
<evidence type="ECO:0000256" key="3">
    <source>
        <dbReference type="ARBA" id="ARBA00005062"/>
    </source>
</evidence>
<dbReference type="Pfam" id="PF00742">
    <property type="entry name" value="Homoserine_dh"/>
    <property type="match status" value="1"/>
</dbReference>
<evidence type="ECO:0000256" key="20">
    <source>
        <dbReference type="SAM" id="MobiDB-lite"/>
    </source>
</evidence>
<dbReference type="Proteomes" id="UP000515743">
    <property type="component" value="Chromosome"/>
</dbReference>
<evidence type="ECO:0000256" key="14">
    <source>
        <dbReference type="ARBA" id="ARBA00048841"/>
    </source>
</evidence>
<comment type="catalytic activity">
    <reaction evidence="15">
        <text>L-homoserine + NAD(+) = L-aspartate 4-semialdehyde + NADH + H(+)</text>
        <dbReference type="Rhea" id="RHEA:15757"/>
        <dbReference type="ChEBI" id="CHEBI:15378"/>
        <dbReference type="ChEBI" id="CHEBI:57476"/>
        <dbReference type="ChEBI" id="CHEBI:57540"/>
        <dbReference type="ChEBI" id="CHEBI:57945"/>
        <dbReference type="ChEBI" id="CHEBI:537519"/>
        <dbReference type="EC" id="1.1.1.3"/>
    </reaction>
    <physiologicalReaction direction="right-to-left" evidence="15">
        <dbReference type="Rhea" id="RHEA:15759"/>
    </physiologicalReaction>
</comment>
<feature type="active site" description="Proton donor" evidence="16">
    <location>
        <position position="231"/>
    </location>
</feature>
<evidence type="ECO:0000259" key="21">
    <source>
        <dbReference type="PROSITE" id="PS51671"/>
    </source>
</evidence>
<dbReference type="CDD" id="cd04881">
    <property type="entry name" value="ACT_HSDH-Hom"/>
    <property type="match status" value="1"/>
</dbReference>
<sequence length="456" mass="46971">MNATTQAAASNQKQDATISGGSSSGARAGSVGVALLGMGTVGAEVFRLLEENSNDFTHRIGGAVEIKGVAVSNMSKPRPGVPDELLTDDAHALINRDDVDVVVEVIGGIDYPRELVLAALKAGKSVVTANKALVAAHADELAAAADAADVDLYFEAAVAAAIPVVGMLRRSLAGDKIQRISGIVNGTTNFILDAMASTGASYDEALAEATRLGYAEADPTADVEGHDAASKAAIMASLGFHTRVKFEDVHCEGISAVTAKDIAAADQAGYVIKLLAICERLVAEDGSESVNARVHPTLVSKEHPLASVNESYNAIFVEAEAAGSLMFYGNGAGGNPTASAVLGDLVGAARNKVHGGRAPGENTYANLPLADFGEVTARYHIDMEVDDRAGMLAAVAQEFAKSGVSIRTVRQQDTGHTARLIVVTHSAQEKVLDATVHALSNVPGVKAVDSVIRLGA</sequence>
<evidence type="ECO:0000256" key="13">
    <source>
        <dbReference type="ARBA" id="ARBA00044930"/>
    </source>
</evidence>
<dbReference type="InterPro" id="IPR019811">
    <property type="entry name" value="HDH_CS"/>
</dbReference>
<gene>
    <name evidence="22" type="ORF">H0194_10105</name>
</gene>
<evidence type="ECO:0000313" key="22">
    <source>
        <dbReference type="EMBL" id="QNE89371.1"/>
    </source>
</evidence>
<proteinExistence type="inferred from homology"/>
<evidence type="ECO:0000256" key="17">
    <source>
        <dbReference type="PIRSR" id="PIRSR000098-2"/>
    </source>
</evidence>
<dbReference type="UniPathway" id="UPA00050">
    <property type="reaction ID" value="UER00063"/>
</dbReference>
<comment type="cofactor">
    <cofactor evidence="1">
        <name>a metal cation</name>
        <dbReference type="ChEBI" id="CHEBI:25213"/>
    </cofactor>
</comment>
<feature type="binding site" evidence="17">
    <location>
        <position position="131"/>
    </location>
    <ligand>
        <name>NADPH</name>
        <dbReference type="ChEBI" id="CHEBI:57783"/>
    </ligand>
</feature>
<feature type="binding site" evidence="17">
    <location>
        <begin position="36"/>
        <end position="43"/>
    </location>
    <ligand>
        <name>NADP(+)</name>
        <dbReference type="ChEBI" id="CHEBI:58349"/>
    </ligand>
</feature>
<dbReference type="SUPFAM" id="SSF55347">
    <property type="entry name" value="Glyceraldehyde-3-phosphate dehydrogenase-like, C-terminal domain"/>
    <property type="match status" value="1"/>
</dbReference>
<evidence type="ECO:0000256" key="4">
    <source>
        <dbReference type="ARBA" id="ARBA00006753"/>
    </source>
</evidence>
<dbReference type="SUPFAM" id="SSF51735">
    <property type="entry name" value="NAD(P)-binding Rossmann-fold domains"/>
    <property type="match status" value="1"/>
</dbReference>
<dbReference type="KEGG" id="cik:H0194_10105"/>
<keyword evidence="11" id="KW-0915">Sodium</keyword>
<dbReference type="FunFam" id="3.30.360.10:FF:000005">
    <property type="entry name" value="Homoserine dehydrogenase"/>
    <property type="match status" value="1"/>
</dbReference>
<dbReference type="PANTHER" id="PTHR43331">
    <property type="entry name" value="HOMOSERINE DEHYDROGENASE"/>
    <property type="match status" value="1"/>
</dbReference>
<accession>A0A7G7CP55</accession>
<dbReference type="PROSITE" id="PS01042">
    <property type="entry name" value="HOMOSER_DHGENASE"/>
    <property type="match status" value="1"/>
</dbReference>
<dbReference type="InterPro" id="IPR016204">
    <property type="entry name" value="HDH"/>
</dbReference>
<evidence type="ECO:0000256" key="7">
    <source>
        <dbReference type="ARBA" id="ARBA00022605"/>
    </source>
</evidence>
<dbReference type="SUPFAM" id="SSF55021">
    <property type="entry name" value="ACT-like"/>
    <property type="match status" value="1"/>
</dbReference>
<feature type="domain" description="ACT" evidence="21">
    <location>
        <begin position="380"/>
        <end position="453"/>
    </location>
</feature>
<dbReference type="Gene3D" id="3.30.360.10">
    <property type="entry name" value="Dihydrodipicolinate Reductase, domain 2"/>
    <property type="match status" value="1"/>
</dbReference>
<keyword evidence="7 18" id="KW-0028">Amino-acid biosynthesis</keyword>
<comment type="pathway">
    <text evidence="3 18">Amino-acid biosynthesis; L-methionine biosynthesis via de novo pathway; L-homoserine from L-aspartate: step 3/3.</text>
</comment>